<evidence type="ECO:0000313" key="2">
    <source>
        <dbReference type="Proteomes" id="UP000715965"/>
    </source>
</evidence>
<dbReference type="Gene3D" id="2.60.120.10">
    <property type="entry name" value="Jelly Rolls"/>
    <property type="match status" value="1"/>
</dbReference>
<dbReference type="InterPro" id="IPR014710">
    <property type="entry name" value="RmlC-like_jellyroll"/>
</dbReference>
<sequence length="109" mass="11851">MGDSPNRKEQKRTDLTGAPNMEVIASIVELKPGESSELHVHHGVEAFHVLQGAMVEAPGQAPSMLPTGLTSMNLRDVKHGAFKVVGDTPLKLLTVHIVDKDKPLYDFVK</sequence>
<name>A0ABR9SCR6_9BURK</name>
<dbReference type="InterPro" id="IPR011051">
    <property type="entry name" value="RmlC_Cupin_sf"/>
</dbReference>
<proteinExistence type="predicted"/>
<comment type="caution">
    <text evidence="1">The sequence shown here is derived from an EMBL/GenBank/DDBJ whole genome shotgun (WGS) entry which is preliminary data.</text>
</comment>
<gene>
    <name evidence="1" type="ORF">IM725_06160</name>
</gene>
<protein>
    <submittedName>
        <fullName evidence="1">Cupin domain-containing protein</fullName>
    </submittedName>
</protein>
<dbReference type="EMBL" id="JADDOJ010000017">
    <property type="protein sequence ID" value="MBE7940150.1"/>
    <property type="molecule type" value="Genomic_DNA"/>
</dbReference>
<reference evidence="1 2" key="1">
    <citation type="submission" date="2020-10" db="EMBL/GenBank/DDBJ databases">
        <title>Draft genome of Ramlibacter aquaticus LMG 30558.</title>
        <authorList>
            <person name="Props R."/>
        </authorList>
    </citation>
    <scope>NUCLEOTIDE SEQUENCE [LARGE SCALE GENOMIC DNA]</scope>
    <source>
        <strain evidence="1 2">LMG 30558</strain>
    </source>
</reference>
<organism evidence="1 2">
    <name type="scientific">Ramlibacter aquaticus</name>
    <dbReference type="NCBI Taxonomy" id="2780094"/>
    <lineage>
        <taxon>Bacteria</taxon>
        <taxon>Pseudomonadati</taxon>
        <taxon>Pseudomonadota</taxon>
        <taxon>Betaproteobacteria</taxon>
        <taxon>Burkholderiales</taxon>
        <taxon>Comamonadaceae</taxon>
        <taxon>Ramlibacter</taxon>
    </lineage>
</organism>
<dbReference type="SUPFAM" id="SSF51182">
    <property type="entry name" value="RmlC-like cupins"/>
    <property type="match status" value="1"/>
</dbReference>
<accession>A0ABR9SCR6</accession>
<keyword evidence="2" id="KW-1185">Reference proteome</keyword>
<evidence type="ECO:0000313" key="1">
    <source>
        <dbReference type="EMBL" id="MBE7940150.1"/>
    </source>
</evidence>
<dbReference type="Proteomes" id="UP000715965">
    <property type="component" value="Unassembled WGS sequence"/>
</dbReference>